<dbReference type="NCBIfam" id="TIGR01784">
    <property type="entry name" value="T_den_put_tspse"/>
    <property type="match status" value="1"/>
</dbReference>
<evidence type="ECO:0000313" key="4">
    <source>
        <dbReference type="EMBL" id="CDT00745.1"/>
    </source>
</evidence>
<dbReference type="PANTHER" id="PTHR34611">
    <property type="match status" value="1"/>
</dbReference>
<dbReference type="Pfam" id="PF04754">
    <property type="entry name" value="Transposase_31"/>
    <property type="match status" value="1"/>
</dbReference>
<name>A0A822MNW6_9VIBR</name>
<dbReference type="InterPro" id="IPR010106">
    <property type="entry name" value="RpnA"/>
</dbReference>
<reference evidence="5" key="1">
    <citation type="submission" date="2014-06" db="EMBL/GenBank/DDBJ databases">
        <authorList>
            <person name="Le Roux Frederique"/>
        </authorList>
    </citation>
    <scope>NUCLEOTIDE SEQUENCE [LARGE SCALE GENOMIC DNA]</scope>
    <source>
        <strain evidence="5">J5-5</strain>
    </source>
</reference>
<accession>A0A822MNW6</accession>
<evidence type="ECO:0000313" key="5">
    <source>
        <dbReference type="Proteomes" id="UP000049495"/>
    </source>
</evidence>
<dbReference type="AlphaFoldDB" id="A0A822MNW6"/>
<dbReference type="RefSeq" id="WP_055318520.1">
    <property type="nucleotide sequence ID" value="NZ_CAWQCV010000036.1"/>
</dbReference>
<dbReference type="PANTHER" id="PTHR34611:SF2">
    <property type="entry name" value="INACTIVE RECOMBINATION-PROMOTING NUCLEASE-LIKE PROTEIN RPNE-RELATED"/>
    <property type="match status" value="1"/>
</dbReference>
<feature type="region of interest" description="Disordered" evidence="2">
    <location>
        <begin position="252"/>
        <end position="275"/>
    </location>
</feature>
<dbReference type="InterPro" id="IPR051699">
    <property type="entry name" value="Rpn/YhgA-like_nuclease"/>
</dbReference>
<dbReference type="Proteomes" id="UP000049495">
    <property type="component" value="Unassembled WGS sequence"/>
</dbReference>
<evidence type="ECO:0000256" key="1">
    <source>
        <dbReference type="ARBA" id="ARBA00009787"/>
    </source>
</evidence>
<gene>
    <name evidence="4" type="primary">yfcI</name>
    <name evidence="4" type="ORF">VCR5J5_1360094</name>
</gene>
<proteinExistence type="inferred from homology"/>
<evidence type="ECO:0000256" key="2">
    <source>
        <dbReference type="SAM" id="MobiDB-lite"/>
    </source>
</evidence>
<comment type="similarity">
    <text evidence="1">Belongs to the Rpn/YhgA-like nuclease family.</text>
</comment>
<feature type="domain" description="Transposase (putative) YhgA-like" evidence="3">
    <location>
        <begin position="7"/>
        <end position="208"/>
    </location>
</feature>
<dbReference type="GO" id="GO:1990238">
    <property type="term" value="F:double-stranded DNA endonuclease activity"/>
    <property type="evidence" value="ECO:0007669"/>
    <property type="project" value="TreeGrafter"/>
</dbReference>
<sequence length="311" mass="35577">MKTTTPTPHDALFKQFMTHPETAKDLLDIHLPAELRDICDLTTLKLESGSFIEESLRPYYSDVLYSLKTVQGEGYVYALIEHQSRPDKNMAFRLMRYAIAAMQQHIDAGHKHLPLVIPLQFYHGNISPYPYDMNWLKGFANPDQAKALYTQDFPLVDVTVISDDDIMQHRRIALLELVQKHARHRDIMDFLEPLVTLLLTDYTTDKQVQSLMSYLLQVGETNNLEALITSLASSVPKHEETLMTIAEQLRQQGEQRGRQEGIQLGEARGRQEGRQETLNEMARKMMLNGMDQQAIIDVTGLSKDELAQLSH</sequence>
<comment type="caution">
    <text evidence="4">The sequence shown here is derived from an EMBL/GenBank/DDBJ whole genome shotgun (WGS) entry which is preliminary data.</text>
</comment>
<dbReference type="GO" id="GO:0006310">
    <property type="term" value="P:DNA recombination"/>
    <property type="evidence" value="ECO:0007669"/>
    <property type="project" value="TreeGrafter"/>
</dbReference>
<dbReference type="EMBL" id="CCJV01000042">
    <property type="protein sequence ID" value="CDT00745.1"/>
    <property type="molecule type" value="Genomic_DNA"/>
</dbReference>
<protein>
    <submittedName>
        <fullName evidence="4">Putative transposase</fullName>
    </submittedName>
</protein>
<dbReference type="InterPro" id="IPR006842">
    <property type="entry name" value="Transposase_31"/>
</dbReference>
<organism evidence="4 5">
    <name type="scientific">Vibrio crassostreae</name>
    <dbReference type="NCBI Taxonomy" id="246167"/>
    <lineage>
        <taxon>Bacteria</taxon>
        <taxon>Pseudomonadati</taxon>
        <taxon>Pseudomonadota</taxon>
        <taxon>Gammaproteobacteria</taxon>
        <taxon>Vibrionales</taxon>
        <taxon>Vibrionaceae</taxon>
        <taxon>Vibrio</taxon>
    </lineage>
</organism>
<evidence type="ECO:0000259" key="3">
    <source>
        <dbReference type="Pfam" id="PF04754"/>
    </source>
</evidence>